<accession>A0A427XDS7</accession>
<dbReference type="PROSITE" id="PS50850">
    <property type="entry name" value="MFS"/>
    <property type="match status" value="1"/>
</dbReference>
<keyword evidence="4 9" id="KW-0812">Transmembrane</keyword>
<keyword evidence="6 9" id="KW-0472">Membrane</keyword>
<keyword evidence="3 8" id="KW-0813">Transport</keyword>
<feature type="transmembrane region" description="Helical" evidence="9">
    <location>
        <begin position="289"/>
        <end position="311"/>
    </location>
</feature>
<feature type="transmembrane region" description="Helical" evidence="9">
    <location>
        <begin position="400"/>
        <end position="420"/>
    </location>
</feature>
<feature type="transmembrane region" description="Helical" evidence="9">
    <location>
        <begin position="331"/>
        <end position="353"/>
    </location>
</feature>
<dbReference type="SUPFAM" id="SSF103473">
    <property type="entry name" value="MFS general substrate transporter"/>
    <property type="match status" value="1"/>
</dbReference>
<evidence type="ECO:0000313" key="11">
    <source>
        <dbReference type="EMBL" id="RSH76978.1"/>
    </source>
</evidence>
<proteinExistence type="inferred from homology"/>
<comment type="caution">
    <text evidence="11">The sequence shown here is derived from an EMBL/GenBank/DDBJ whole genome shotgun (WGS) entry which is preliminary data.</text>
</comment>
<feature type="transmembrane region" description="Helical" evidence="9">
    <location>
        <begin position="105"/>
        <end position="123"/>
    </location>
</feature>
<keyword evidence="12" id="KW-1185">Reference proteome</keyword>
<dbReference type="GO" id="GO:0016020">
    <property type="term" value="C:membrane"/>
    <property type="evidence" value="ECO:0007669"/>
    <property type="project" value="UniProtKB-SubCell"/>
</dbReference>
<organism evidence="11 12">
    <name type="scientific">Apiotrichum porosum</name>
    <dbReference type="NCBI Taxonomy" id="105984"/>
    <lineage>
        <taxon>Eukaryota</taxon>
        <taxon>Fungi</taxon>
        <taxon>Dikarya</taxon>
        <taxon>Basidiomycota</taxon>
        <taxon>Agaricomycotina</taxon>
        <taxon>Tremellomycetes</taxon>
        <taxon>Trichosporonales</taxon>
        <taxon>Trichosporonaceae</taxon>
        <taxon>Apiotrichum</taxon>
    </lineage>
</organism>
<feature type="transmembrane region" description="Helical" evidence="9">
    <location>
        <begin position="26"/>
        <end position="44"/>
    </location>
</feature>
<dbReference type="GeneID" id="39588460"/>
<feature type="transmembrane region" description="Helical" evidence="9">
    <location>
        <begin position="203"/>
        <end position="221"/>
    </location>
</feature>
<dbReference type="Gene3D" id="1.20.1250.20">
    <property type="entry name" value="MFS general substrate transporter like domains"/>
    <property type="match status" value="1"/>
</dbReference>
<evidence type="ECO:0000256" key="2">
    <source>
        <dbReference type="ARBA" id="ARBA00010992"/>
    </source>
</evidence>
<evidence type="ECO:0000259" key="10">
    <source>
        <dbReference type="PROSITE" id="PS50850"/>
    </source>
</evidence>
<dbReference type="PROSITE" id="PS00217">
    <property type="entry name" value="SUGAR_TRANSPORT_2"/>
    <property type="match status" value="1"/>
</dbReference>
<feature type="transmembrane region" description="Helical" evidence="9">
    <location>
        <begin position="79"/>
        <end position="98"/>
    </location>
</feature>
<evidence type="ECO:0000256" key="4">
    <source>
        <dbReference type="ARBA" id="ARBA00022692"/>
    </source>
</evidence>
<dbReference type="FunFam" id="1.20.1250.20:FF:000313">
    <property type="entry name" value="MFS quinate transporter"/>
    <property type="match status" value="1"/>
</dbReference>
<dbReference type="PRINTS" id="PR00171">
    <property type="entry name" value="SUGRTRNSPORT"/>
</dbReference>
<evidence type="ECO:0000313" key="12">
    <source>
        <dbReference type="Proteomes" id="UP000279236"/>
    </source>
</evidence>
<evidence type="ECO:0000256" key="7">
    <source>
        <dbReference type="ARBA" id="ARBA00049119"/>
    </source>
</evidence>
<comment type="catalytic activity">
    <reaction evidence="7">
        <text>myo-inositol(out) + H(+)(out) = myo-inositol(in) + H(+)(in)</text>
        <dbReference type="Rhea" id="RHEA:60364"/>
        <dbReference type="ChEBI" id="CHEBI:15378"/>
        <dbReference type="ChEBI" id="CHEBI:17268"/>
    </reaction>
</comment>
<evidence type="ECO:0000256" key="9">
    <source>
        <dbReference type="SAM" id="Phobius"/>
    </source>
</evidence>
<feature type="transmembrane region" description="Helical" evidence="9">
    <location>
        <begin position="474"/>
        <end position="495"/>
    </location>
</feature>
<reference evidence="11 12" key="1">
    <citation type="submission" date="2018-11" db="EMBL/GenBank/DDBJ databases">
        <title>Genome sequence of Apiotrichum porosum DSM 27194.</title>
        <authorList>
            <person name="Aliyu H."/>
            <person name="Gorte O."/>
            <person name="Ochsenreither K."/>
        </authorList>
    </citation>
    <scope>NUCLEOTIDE SEQUENCE [LARGE SCALE GENOMIC DNA]</scope>
    <source>
        <strain evidence="11 12">DSM 27194</strain>
    </source>
</reference>
<dbReference type="Pfam" id="PF00083">
    <property type="entry name" value="Sugar_tr"/>
    <property type="match status" value="1"/>
</dbReference>
<comment type="similarity">
    <text evidence="2 8">Belongs to the major facilitator superfamily. Sugar transporter (TC 2.A.1.1) family.</text>
</comment>
<dbReference type="InterPro" id="IPR003663">
    <property type="entry name" value="Sugar/inositol_transpt"/>
</dbReference>
<keyword evidence="5 9" id="KW-1133">Transmembrane helix</keyword>
<dbReference type="RefSeq" id="XP_028472125.1">
    <property type="nucleotide sequence ID" value="XM_028619552.1"/>
</dbReference>
<dbReference type="EMBL" id="RSCE01000019">
    <property type="protein sequence ID" value="RSH76978.1"/>
    <property type="molecule type" value="Genomic_DNA"/>
</dbReference>
<dbReference type="OrthoDB" id="508119at2759"/>
<comment type="subcellular location">
    <subcellularLocation>
        <location evidence="1">Membrane</location>
        <topology evidence="1">Multi-pass membrane protein</topology>
    </subcellularLocation>
</comment>
<sequence>MAGGVKKPINIFRLGDLGEPKGVFNWRLWFAVISFGLLGAARGIDEGLIGGAFRSKHFQDLIHYDSYSEVEQANIKGNVTSMVLLGSVAGSLFAFVACDRIGRLWAVRQLCVWWIMGIAIFLGNRGSLAAVYAGRFIAGFGIGQTPVVGPVYLAEIAPASVRGLCTCVFTGNVYLGINLAYWANYGAQLDLGSNVAARWMIPSSIHIMFATLIFILSWFQFESPRYWVKKGNVEKATEVMARLRHLAPNDPYVVNEISSIKAANDIEVEATRGLSFFGMVKELFKDRNALYRVYLATSVQFLSQWSGAGSITIYAPELFEILGVKGSEQGLLVTAVFGLVKLFAAVFCALFLVDVIGRKRALLSGITLQIIAMVFVAAFLTSTPQLGVDEHFHLPDSKKAVSRAAIGMIYVSGFGWALGWNSMQYLLTAELFPLRIRAIATSWSMMLHFVNQYANARAVPNLLLPLHQGGITPAGTFWSFACVTIIGGAWVWFFIPETGGRSLESMERLFQLPWYKIGRYGNKYADEIDRAEEVADQPKLDAEEHKLDAEHVEHDTTATLEKNRANIV</sequence>
<feature type="transmembrane region" description="Helical" evidence="9">
    <location>
        <begin position="432"/>
        <end position="454"/>
    </location>
</feature>
<feature type="transmembrane region" description="Helical" evidence="9">
    <location>
        <begin position="129"/>
        <end position="154"/>
    </location>
</feature>
<dbReference type="InterPro" id="IPR050360">
    <property type="entry name" value="MFS_Sugar_Transporters"/>
</dbReference>
<dbReference type="AlphaFoldDB" id="A0A427XDS7"/>
<dbReference type="InterPro" id="IPR036259">
    <property type="entry name" value="MFS_trans_sf"/>
</dbReference>
<dbReference type="GO" id="GO:0005351">
    <property type="term" value="F:carbohydrate:proton symporter activity"/>
    <property type="evidence" value="ECO:0007669"/>
    <property type="project" value="TreeGrafter"/>
</dbReference>
<feature type="transmembrane region" description="Helical" evidence="9">
    <location>
        <begin position="360"/>
        <end position="380"/>
    </location>
</feature>
<feature type="transmembrane region" description="Helical" evidence="9">
    <location>
        <begin position="161"/>
        <end position="183"/>
    </location>
</feature>
<feature type="domain" description="Major facilitator superfamily (MFS) profile" evidence="10">
    <location>
        <begin position="31"/>
        <end position="499"/>
    </location>
</feature>
<evidence type="ECO:0000256" key="5">
    <source>
        <dbReference type="ARBA" id="ARBA00022989"/>
    </source>
</evidence>
<dbReference type="NCBIfam" id="TIGR00879">
    <property type="entry name" value="SP"/>
    <property type="match status" value="1"/>
</dbReference>
<protein>
    <recommendedName>
        <fullName evidence="10">Major facilitator superfamily (MFS) profile domain-containing protein</fullName>
    </recommendedName>
</protein>
<evidence type="ECO:0000256" key="8">
    <source>
        <dbReference type="RuleBase" id="RU003346"/>
    </source>
</evidence>
<dbReference type="InterPro" id="IPR005828">
    <property type="entry name" value="MFS_sugar_transport-like"/>
</dbReference>
<evidence type="ECO:0000256" key="3">
    <source>
        <dbReference type="ARBA" id="ARBA00022448"/>
    </source>
</evidence>
<dbReference type="PROSITE" id="PS00216">
    <property type="entry name" value="SUGAR_TRANSPORT_1"/>
    <property type="match status" value="1"/>
</dbReference>
<dbReference type="InterPro" id="IPR020846">
    <property type="entry name" value="MFS_dom"/>
</dbReference>
<dbReference type="PANTHER" id="PTHR48022:SF8">
    <property type="entry name" value="MAJOR FACILITATOR SUPERFAMILY (MFS) PROFILE DOMAIN-CONTAINING PROTEIN-RELATED"/>
    <property type="match status" value="1"/>
</dbReference>
<dbReference type="InterPro" id="IPR005829">
    <property type="entry name" value="Sugar_transporter_CS"/>
</dbReference>
<name>A0A427XDS7_9TREE</name>
<evidence type="ECO:0000256" key="6">
    <source>
        <dbReference type="ARBA" id="ARBA00023136"/>
    </source>
</evidence>
<gene>
    <name evidence="11" type="ORF">EHS24_003917</name>
</gene>
<dbReference type="PANTHER" id="PTHR48022">
    <property type="entry name" value="PLASTIDIC GLUCOSE TRANSPORTER 4"/>
    <property type="match status" value="1"/>
</dbReference>
<dbReference type="Proteomes" id="UP000279236">
    <property type="component" value="Unassembled WGS sequence"/>
</dbReference>
<evidence type="ECO:0000256" key="1">
    <source>
        <dbReference type="ARBA" id="ARBA00004141"/>
    </source>
</evidence>